<feature type="transmembrane region" description="Helical" evidence="1">
    <location>
        <begin position="122"/>
        <end position="141"/>
    </location>
</feature>
<feature type="transmembrane region" description="Helical" evidence="1">
    <location>
        <begin position="6"/>
        <end position="24"/>
    </location>
</feature>
<name>A0A1F4YER5_9BACT</name>
<dbReference type="AlphaFoldDB" id="A0A1F4YER5"/>
<accession>A0A1F4YER5</accession>
<feature type="transmembrane region" description="Helical" evidence="1">
    <location>
        <begin position="85"/>
        <end position="101"/>
    </location>
</feature>
<dbReference type="EMBL" id="MEXH01000019">
    <property type="protein sequence ID" value="OGC92256.1"/>
    <property type="molecule type" value="Genomic_DNA"/>
</dbReference>
<gene>
    <name evidence="3" type="ORF">A2876_01930</name>
</gene>
<dbReference type="InterPro" id="IPR043728">
    <property type="entry name" value="DUF5671"/>
</dbReference>
<reference evidence="3 4" key="1">
    <citation type="journal article" date="2016" name="Nat. Commun.">
        <title>Thousands of microbial genomes shed light on interconnected biogeochemical processes in an aquifer system.</title>
        <authorList>
            <person name="Anantharaman K."/>
            <person name="Brown C.T."/>
            <person name="Hug L.A."/>
            <person name="Sharon I."/>
            <person name="Castelle C.J."/>
            <person name="Probst A.J."/>
            <person name="Thomas B.C."/>
            <person name="Singh A."/>
            <person name="Wilkins M.J."/>
            <person name="Karaoz U."/>
            <person name="Brodie E.L."/>
            <person name="Williams K.H."/>
            <person name="Hubbard S.S."/>
            <person name="Banfield J.F."/>
        </authorList>
    </citation>
    <scope>NUCLEOTIDE SEQUENCE [LARGE SCALE GENOMIC DNA]</scope>
</reference>
<proteinExistence type="predicted"/>
<feature type="transmembrane region" description="Helical" evidence="1">
    <location>
        <begin position="161"/>
        <end position="178"/>
    </location>
</feature>
<evidence type="ECO:0000313" key="4">
    <source>
        <dbReference type="Proteomes" id="UP000178176"/>
    </source>
</evidence>
<comment type="caution">
    <text evidence="3">The sequence shown here is derived from an EMBL/GenBank/DDBJ whole genome shotgun (WGS) entry which is preliminary data.</text>
</comment>
<evidence type="ECO:0000256" key="1">
    <source>
        <dbReference type="SAM" id="Phobius"/>
    </source>
</evidence>
<keyword evidence="1" id="KW-0812">Transmembrane</keyword>
<protein>
    <recommendedName>
        <fullName evidence="2">DUF5671 domain-containing protein</fullName>
    </recommendedName>
</protein>
<dbReference type="Pfam" id="PF18920">
    <property type="entry name" value="DUF5671"/>
    <property type="match status" value="1"/>
</dbReference>
<keyword evidence="1" id="KW-0472">Membrane</keyword>
<evidence type="ECO:0000313" key="3">
    <source>
        <dbReference type="EMBL" id="OGC92256.1"/>
    </source>
</evidence>
<keyword evidence="1" id="KW-1133">Transmembrane helix</keyword>
<feature type="domain" description="DUF5671" evidence="2">
    <location>
        <begin position="35"/>
        <end position="172"/>
    </location>
</feature>
<sequence>MDSFFSLVMGLAILGVVLYAVFRPKEKSEGHGGKDAYFYIVMFLALMPLFWGVADLGRLGLEGVWDIRSSYTYGQRSAEDQARRISLRMSAIVVALPVYVFHWYKAGSRKKEEMDWGSKRSYMVAVLILSLILVLTVGIWLVYQGFNALLGAVSRDVKQQVAYALPYAVVSAAVWGWHMKGWQELKKQEGVKPTS</sequence>
<feature type="transmembrane region" description="Helical" evidence="1">
    <location>
        <begin position="36"/>
        <end position="54"/>
    </location>
</feature>
<evidence type="ECO:0000259" key="2">
    <source>
        <dbReference type="Pfam" id="PF18920"/>
    </source>
</evidence>
<organism evidence="3 4">
    <name type="scientific">Candidatus Amesbacteria bacterium RIFCSPHIGHO2_01_FULL_48_32b</name>
    <dbReference type="NCBI Taxonomy" id="1797253"/>
    <lineage>
        <taxon>Bacteria</taxon>
        <taxon>Candidatus Amesiibacteriota</taxon>
    </lineage>
</organism>
<dbReference type="Proteomes" id="UP000178176">
    <property type="component" value="Unassembled WGS sequence"/>
</dbReference>